<evidence type="ECO:0000256" key="1">
    <source>
        <dbReference type="ARBA" id="ARBA00022490"/>
    </source>
</evidence>
<dbReference type="RefSeq" id="WP_149892005.1">
    <property type="nucleotide sequence ID" value="NZ_JBHUFA010000001.1"/>
</dbReference>
<accession>A0ABW4JRC2</accession>
<gene>
    <name evidence="4 6" type="primary">aat</name>
    <name evidence="6" type="ORF">ACFSC7_01145</name>
</gene>
<dbReference type="EC" id="2.3.2.6" evidence="4"/>
<comment type="caution">
    <text evidence="6">The sequence shown here is derived from an EMBL/GenBank/DDBJ whole genome shotgun (WGS) entry which is preliminary data.</text>
</comment>
<dbReference type="Gene3D" id="3.40.630.70">
    <property type="entry name" value="Leucyl/phenylalanyl-tRNA-protein transferase, C-terminal domain"/>
    <property type="match status" value="1"/>
</dbReference>
<evidence type="ECO:0000313" key="6">
    <source>
        <dbReference type="EMBL" id="MFD1694106.1"/>
    </source>
</evidence>
<dbReference type="Pfam" id="PF03588">
    <property type="entry name" value="Leu_Phe_trans"/>
    <property type="match status" value="1"/>
</dbReference>
<dbReference type="SUPFAM" id="SSF55729">
    <property type="entry name" value="Acyl-CoA N-acyltransferases (Nat)"/>
    <property type="match status" value="1"/>
</dbReference>
<evidence type="ECO:0000256" key="3">
    <source>
        <dbReference type="ARBA" id="ARBA00023315"/>
    </source>
</evidence>
<comment type="catalytic activity">
    <reaction evidence="4">
        <text>N-terminal L-arginyl-[protein] + L-leucyl-tRNA(Leu) = N-terminal L-leucyl-L-arginyl-[protein] + tRNA(Leu) + H(+)</text>
        <dbReference type="Rhea" id="RHEA:50416"/>
        <dbReference type="Rhea" id="RHEA-COMP:9613"/>
        <dbReference type="Rhea" id="RHEA-COMP:9622"/>
        <dbReference type="Rhea" id="RHEA-COMP:12672"/>
        <dbReference type="Rhea" id="RHEA-COMP:12673"/>
        <dbReference type="ChEBI" id="CHEBI:15378"/>
        <dbReference type="ChEBI" id="CHEBI:64719"/>
        <dbReference type="ChEBI" id="CHEBI:78442"/>
        <dbReference type="ChEBI" id="CHEBI:78494"/>
        <dbReference type="ChEBI" id="CHEBI:133044"/>
        <dbReference type="EC" id="2.3.2.6"/>
    </reaction>
</comment>
<dbReference type="NCBIfam" id="TIGR00667">
    <property type="entry name" value="aat"/>
    <property type="match status" value="1"/>
</dbReference>
<comment type="subcellular location">
    <subcellularLocation>
        <location evidence="4">Cytoplasm</location>
    </subcellularLocation>
</comment>
<evidence type="ECO:0000313" key="7">
    <source>
        <dbReference type="Proteomes" id="UP001597327"/>
    </source>
</evidence>
<proteinExistence type="inferred from homology"/>
<comment type="catalytic activity">
    <reaction evidence="4">
        <text>L-phenylalanyl-tRNA(Phe) + an N-terminal L-alpha-aminoacyl-[protein] = an N-terminal L-phenylalanyl-L-alpha-aminoacyl-[protein] + tRNA(Phe)</text>
        <dbReference type="Rhea" id="RHEA:43632"/>
        <dbReference type="Rhea" id="RHEA-COMP:9668"/>
        <dbReference type="Rhea" id="RHEA-COMP:9699"/>
        <dbReference type="Rhea" id="RHEA-COMP:10636"/>
        <dbReference type="Rhea" id="RHEA-COMP:10637"/>
        <dbReference type="ChEBI" id="CHEBI:78442"/>
        <dbReference type="ChEBI" id="CHEBI:78531"/>
        <dbReference type="ChEBI" id="CHEBI:78597"/>
        <dbReference type="ChEBI" id="CHEBI:83561"/>
        <dbReference type="EC" id="2.3.2.6"/>
    </reaction>
</comment>
<comment type="function">
    <text evidence="4">Functions in the N-end rule pathway of protein degradation where it conjugates Leu, Phe and, less efficiently, Met from aminoacyl-tRNAs to the N-termini of proteins containing an N-terminal arginine or lysine.</text>
</comment>
<keyword evidence="1 4" id="KW-0963">Cytoplasm</keyword>
<dbReference type="InterPro" id="IPR042203">
    <property type="entry name" value="Leu/Phe-tRNA_Trfase_C"/>
</dbReference>
<evidence type="ECO:0000256" key="2">
    <source>
        <dbReference type="ARBA" id="ARBA00022679"/>
    </source>
</evidence>
<comment type="similarity">
    <text evidence="4">Belongs to the L/F-transferase family.</text>
</comment>
<evidence type="ECO:0000256" key="4">
    <source>
        <dbReference type="HAMAP-Rule" id="MF_00688"/>
    </source>
</evidence>
<dbReference type="InterPro" id="IPR016181">
    <property type="entry name" value="Acyl_CoA_acyltransferase"/>
</dbReference>
<dbReference type="PANTHER" id="PTHR30098">
    <property type="entry name" value="LEUCYL/PHENYLALANYL-TRNA--PROTEIN TRANSFERASE"/>
    <property type="match status" value="1"/>
</dbReference>
<keyword evidence="2 4" id="KW-0808">Transferase</keyword>
<dbReference type="PANTHER" id="PTHR30098:SF2">
    <property type="entry name" value="LEUCYL_PHENYLALANYL-TRNA--PROTEIN TRANSFERASE"/>
    <property type="match status" value="1"/>
</dbReference>
<organism evidence="6 7">
    <name type="scientific">Roseibium aestuarii</name>
    <dbReference type="NCBI Taxonomy" id="2600299"/>
    <lineage>
        <taxon>Bacteria</taxon>
        <taxon>Pseudomonadati</taxon>
        <taxon>Pseudomonadota</taxon>
        <taxon>Alphaproteobacteria</taxon>
        <taxon>Hyphomicrobiales</taxon>
        <taxon>Stappiaceae</taxon>
        <taxon>Roseibium</taxon>
    </lineage>
</organism>
<feature type="compositionally biased region" description="Acidic residues" evidence="5">
    <location>
        <begin position="238"/>
        <end position="247"/>
    </location>
</feature>
<keyword evidence="3 4" id="KW-0012">Acyltransferase</keyword>
<name>A0ABW4JRC2_9HYPH</name>
<dbReference type="EMBL" id="JBHUFA010000001">
    <property type="protein sequence ID" value="MFD1694106.1"/>
    <property type="molecule type" value="Genomic_DNA"/>
</dbReference>
<evidence type="ECO:0000256" key="5">
    <source>
        <dbReference type="SAM" id="MobiDB-lite"/>
    </source>
</evidence>
<dbReference type="InterPro" id="IPR004616">
    <property type="entry name" value="Leu/Phe-tRNA_Trfase"/>
</dbReference>
<dbReference type="Proteomes" id="UP001597327">
    <property type="component" value="Unassembled WGS sequence"/>
</dbReference>
<keyword evidence="7" id="KW-1185">Reference proteome</keyword>
<feature type="region of interest" description="Disordered" evidence="5">
    <location>
        <begin position="226"/>
        <end position="247"/>
    </location>
</feature>
<protein>
    <recommendedName>
        <fullName evidence="4">Leucyl/phenylalanyl-tRNA--protein transferase</fullName>
        <ecNumber evidence="4">2.3.2.6</ecNumber>
    </recommendedName>
    <alternativeName>
        <fullName evidence="4">L/F-transferase</fullName>
    </alternativeName>
    <alternativeName>
        <fullName evidence="4">Leucyltransferase</fullName>
    </alternativeName>
    <alternativeName>
        <fullName evidence="4">Phenyalanyltransferase</fullName>
    </alternativeName>
</protein>
<comment type="catalytic activity">
    <reaction evidence="4">
        <text>N-terminal L-lysyl-[protein] + L-leucyl-tRNA(Leu) = N-terminal L-leucyl-L-lysyl-[protein] + tRNA(Leu) + H(+)</text>
        <dbReference type="Rhea" id="RHEA:12340"/>
        <dbReference type="Rhea" id="RHEA-COMP:9613"/>
        <dbReference type="Rhea" id="RHEA-COMP:9622"/>
        <dbReference type="Rhea" id="RHEA-COMP:12670"/>
        <dbReference type="Rhea" id="RHEA-COMP:12671"/>
        <dbReference type="ChEBI" id="CHEBI:15378"/>
        <dbReference type="ChEBI" id="CHEBI:65249"/>
        <dbReference type="ChEBI" id="CHEBI:78442"/>
        <dbReference type="ChEBI" id="CHEBI:78494"/>
        <dbReference type="ChEBI" id="CHEBI:133043"/>
        <dbReference type="EC" id="2.3.2.6"/>
    </reaction>
</comment>
<dbReference type="GO" id="GO:0008914">
    <property type="term" value="F:leucyl-tRNA--protein transferase activity"/>
    <property type="evidence" value="ECO:0007669"/>
    <property type="project" value="UniProtKB-EC"/>
</dbReference>
<dbReference type="HAMAP" id="MF_00688">
    <property type="entry name" value="Leu_Phe_trans"/>
    <property type="match status" value="1"/>
</dbReference>
<sequence length="247" mass="27492">MAEHSDDIVLEITPQVLLKAYACGLFPMAESAEDAGLFWLEPEHRGILPLSDFHLPRRLRRTLRADRFEIRISTDFEAVIDGCAGGGPDRPKTWINREIRRLYGELFDLGYCHTVEAWENETLVGGLYGVSLNGAFFGESMFTKATDASKVCFSHLVARLIAGGYTLLDTQFVTSHLARFGTIEVDRDTYNDELAKALQVEGDFYALSAEATGADVLEIVERHCKGAPQPDLSRPFPEDGDDEDEEA</sequence>
<reference evidence="7" key="1">
    <citation type="journal article" date="2019" name="Int. J. Syst. Evol. Microbiol.">
        <title>The Global Catalogue of Microorganisms (GCM) 10K type strain sequencing project: providing services to taxonomists for standard genome sequencing and annotation.</title>
        <authorList>
            <consortium name="The Broad Institute Genomics Platform"/>
            <consortium name="The Broad Institute Genome Sequencing Center for Infectious Disease"/>
            <person name="Wu L."/>
            <person name="Ma J."/>
        </authorList>
    </citation>
    <scope>NUCLEOTIDE SEQUENCE [LARGE SCALE GENOMIC DNA]</scope>
    <source>
        <strain evidence="7">JCM 3369</strain>
    </source>
</reference>